<dbReference type="RefSeq" id="WP_354696943.1">
    <property type="nucleotide sequence ID" value="NZ_JAZHOG010000016.1"/>
</dbReference>
<evidence type="ECO:0000256" key="6">
    <source>
        <dbReference type="SAM" id="Phobius"/>
    </source>
</evidence>
<dbReference type="Pfam" id="PF00512">
    <property type="entry name" value="HisKA"/>
    <property type="match status" value="1"/>
</dbReference>
<keyword evidence="6" id="KW-0472">Membrane</keyword>
<dbReference type="SMART" id="SM00387">
    <property type="entry name" value="HATPase_c"/>
    <property type="match status" value="1"/>
</dbReference>
<dbReference type="InterPro" id="IPR003594">
    <property type="entry name" value="HATPase_dom"/>
</dbReference>
<dbReference type="InterPro" id="IPR036097">
    <property type="entry name" value="HisK_dim/P_sf"/>
</dbReference>
<dbReference type="PRINTS" id="PR00344">
    <property type="entry name" value="BCTRLSENSOR"/>
</dbReference>
<name>A0AAW9RH49_9GAMM</name>
<evidence type="ECO:0000256" key="2">
    <source>
        <dbReference type="ARBA" id="ARBA00012438"/>
    </source>
</evidence>
<keyword evidence="4" id="KW-0175">Coiled coil</keyword>
<dbReference type="PANTHER" id="PTHR43065">
    <property type="entry name" value="SENSOR HISTIDINE KINASE"/>
    <property type="match status" value="1"/>
</dbReference>
<dbReference type="Pfam" id="PF25323">
    <property type="entry name" value="6TM_PilS"/>
    <property type="match status" value="1"/>
</dbReference>
<feature type="domain" description="Histidine kinase" evidence="7">
    <location>
        <begin position="334"/>
        <end position="545"/>
    </location>
</feature>
<protein>
    <recommendedName>
        <fullName evidence="2">histidine kinase</fullName>
        <ecNumber evidence="2">2.7.13.3</ecNumber>
    </recommendedName>
</protein>
<keyword evidence="6" id="KW-0812">Transmembrane</keyword>
<feature type="transmembrane region" description="Helical" evidence="6">
    <location>
        <begin position="106"/>
        <end position="129"/>
    </location>
</feature>
<dbReference type="InterPro" id="IPR003661">
    <property type="entry name" value="HisK_dim/P_dom"/>
</dbReference>
<dbReference type="Pfam" id="PF02518">
    <property type="entry name" value="HATPase_c"/>
    <property type="match status" value="1"/>
</dbReference>
<keyword evidence="3" id="KW-0597">Phosphoprotein</keyword>
<dbReference type="InterPro" id="IPR004358">
    <property type="entry name" value="Sig_transdc_His_kin-like_C"/>
</dbReference>
<feature type="coiled-coil region" evidence="4">
    <location>
        <begin position="195"/>
        <end position="222"/>
    </location>
</feature>
<dbReference type="PROSITE" id="PS50109">
    <property type="entry name" value="HIS_KIN"/>
    <property type="match status" value="1"/>
</dbReference>
<evidence type="ECO:0000256" key="3">
    <source>
        <dbReference type="ARBA" id="ARBA00022553"/>
    </source>
</evidence>
<dbReference type="AlphaFoldDB" id="A0AAW9RH49"/>
<feature type="transmembrane region" description="Helical" evidence="6">
    <location>
        <begin position="32"/>
        <end position="55"/>
    </location>
</feature>
<evidence type="ECO:0000259" key="7">
    <source>
        <dbReference type="PROSITE" id="PS50109"/>
    </source>
</evidence>
<dbReference type="Gene3D" id="1.10.287.130">
    <property type="match status" value="1"/>
</dbReference>
<evidence type="ECO:0000313" key="9">
    <source>
        <dbReference type="Proteomes" id="UP001359886"/>
    </source>
</evidence>
<gene>
    <name evidence="8" type="ORF">V3330_18465</name>
</gene>
<dbReference type="CDD" id="cd00075">
    <property type="entry name" value="HATPase"/>
    <property type="match status" value="1"/>
</dbReference>
<feature type="region of interest" description="Disordered" evidence="5">
    <location>
        <begin position="545"/>
        <end position="564"/>
    </location>
</feature>
<dbReference type="InterPro" id="IPR005467">
    <property type="entry name" value="His_kinase_dom"/>
</dbReference>
<dbReference type="Gene3D" id="3.30.565.10">
    <property type="entry name" value="Histidine kinase-like ATPase, C-terminal domain"/>
    <property type="match status" value="1"/>
</dbReference>
<reference evidence="8 9" key="1">
    <citation type="submission" date="2024-02" db="EMBL/GenBank/DDBJ databases">
        <title>A novel Wenzhouxiangellaceae bacterium, isolated from coastal sediments.</title>
        <authorList>
            <person name="Du Z.-J."/>
            <person name="Ye Y.-Q."/>
            <person name="Zhang X.-Y."/>
        </authorList>
    </citation>
    <scope>NUCLEOTIDE SEQUENCE [LARGE SCALE GENOMIC DNA]</scope>
    <source>
        <strain evidence="8 9">CH-27</strain>
    </source>
</reference>
<dbReference type="GO" id="GO:0000155">
    <property type="term" value="F:phosphorelay sensor kinase activity"/>
    <property type="evidence" value="ECO:0007669"/>
    <property type="project" value="InterPro"/>
</dbReference>
<dbReference type="SMART" id="SM00388">
    <property type="entry name" value="HisKA"/>
    <property type="match status" value="1"/>
</dbReference>
<keyword evidence="8" id="KW-0067">ATP-binding</keyword>
<dbReference type="EMBL" id="JAZHOG010000016">
    <property type="protein sequence ID" value="MEJ8569618.1"/>
    <property type="molecule type" value="Genomic_DNA"/>
</dbReference>
<accession>A0AAW9RH49</accession>
<dbReference type="Gene3D" id="3.30.450.20">
    <property type="entry name" value="PAS domain"/>
    <property type="match status" value="1"/>
</dbReference>
<evidence type="ECO:0000256" key="1">
    <source>
        <dbReference type="ARBA" id="ARBA00000085"/>
    </source>
</evidence>
<keyword evidence="8" id="KW-0547">Nucleotide-binding</keyword>
<dbReference type="InterPro" id="IPR036890">
    <property type="entry name" value="HATPase_C_sf"/>
</dbReference>
<dbReference type="Proteomes" id="UP001359886">
    <property type="component" value="Unassembled WGS sequence"/>
</dbReference>
<evidence type="ECO:0000313" key="8">
    <source>
        <dbReference type="EMBL" id="MEJ8569618.1"/>
    </source>
</evidence>
<dbReference type="PANTHER" id="PTHR43065:SF52">
    <property type="entry name" value="SENSOR PROTEIN KINASE PILS"/>
    <property type="match status" value="1"/>
</dbReference>
<feature type="transmembrane region" description="Helical" evidence="6">
    <location>
        <begin position="170"/>
        <end position="189"/>
    </location>
</feature>
<dbReference type="GO" id="GO:0005524">
    <property type="term" value="F:ATP binding"/>
    <property type="evidence" value="ECO:0007669"/>
    <property type="project" value="UniProtKB-KW"/>
</dbReference>
<keyword evidence="6" id="KW-1133">Transmembrane helix</keyword>
<evidence type="ECO:0000256" key="5">
    <source>
        <dbReference type="SAM" id="MobiDB-lite"/>
    </source>
</evidence>
<feature type="transmembrane region" description="Helical" evidence="6">
    <location>
        <begin position="67"/>
        <end position="86"/>
    </location>
</feature>
<feature type="transmembrane region" description="Helical" evidence="6">
    <location>
        <begin position="141"/>
        <end position="164"/>
    </location>
</feature>
<keyword evidence="9" id="KW-1185">Reference proteome</keyword>
<organism evidence="8 9">
    <name type="scientific">Elongatibacter sediminis</name>
    <dbReference type="NCBI Taxonomy" id="3119006"/>
    <lineage>
        <taxon>Bacteria</taxon>
        <taxon>Pseudomonadati</taxon>
        <taxon>Pseudomonadota</taxon>
        <taxon>Gammaproteobacteria</taxon>
        <taxon>Chromatiales</taxon>
        <taxon>Wenzhouxiangellaceae</taxon>
        <taxon>Elongatibacter</taxon>
    </lineage>
</organism>
<evidence type="ECO:0000256" key="4">
    <source>
        <dbReference type="SAM" id="Coils"/>
    </source>
</evidence>
<proteinExistence type="predicted"/>
<dbReference type="EC" id="2.7.13.3" evidence="2"/>
<comment type="catalytic activity">
    <reaction evidence="1">
        <text>ATP + protein L-histidine = ADP + protein N-phospho-L-histidine.</text>
        <dbReference type="EC" id="2.7.13.3"/>
    </reaction>
</comment>
<dbReference type="CDD" id="cd00082">
    <property type="entry name" value="HisKA"/>
    <property type="match status" value="1"/>
</dbReference>
<dbReference type="SUPFAM" id="SSF47384">
    <property type="entry name" value="Homodimeric domain of signal transducing histidine kinase"/>
    <property type="match status" value="1"/>
</dbReference>
<sequence>MNAAQSDSRKPVRTRSLYGNPYPLPATLTRRIVGYLSVYRIVIASLLAAGNFDLIRDLQNQSFSRTFAALLIIAYLLFASFELFMARRHTSNAHRLVRYALLADVLFLSGLLFVLGGLGSGVGTLLVFTSALAGMLLPLRFALFITSVATLALIGQAVTGLALSLYPLGILLPAGMYGATAMVACMLCHRLAYWARDYRVTAEKQESQIADLEKLNEVIIRNMSTGVLVIDADRRIKLMNEYAWFLLGSPKVRELLLADLSPRLDRTVEKWQANPSVELRPVVLETSQANVLPAFAVMPGEDEPGALVFLNDESVISKRALELSANSLAKLSGSIAHEIRNPLAALTHAAQLLDESPSITLNDMRLTNIILDQSKRMNGIVENILQLSRQEQSRPEPVELNQFLKDLAKEFGTTQTAKDLDFEILVETGKTHVVFDKSQLHQSLWKLLDNTVHHASVKRPPRAQLKMRKDESAGYCVITVQDNGPGIPKSRITDIFEPFFTTRKAGSGLGLYIARQLCEANQAELTVDSQPGVGTAFHIRMGLAPRGRTRSRSVATAHAESGQT</sequence>
<comment type="caution">
    <text evidence="8">The sequence shown here is derived from an EMBL/GenBank/DDBJ whole genome shotgun (WGS) entry which is preliminary data.</text>
</comment>
<dbReference type="SUPFAM" id="SSF55874">
    <property type="entry name" value="ATPase domain of HSP90 chaperone/DNA topoisomerase II/histidine kinase"/>
    <property type="match status" value="1"/>
</dbReference>